<dbReference type="Pfam" id="PF11412">
    <property type="entry name" value="DsbD_N"/>
    <property type="match status" value="1"/>
</dbReference>
<protein>
    <recommendedName>
        <fullName evidence="2">Thiol:disulfide interchange protein DsbD N-terminal domain-containing protein</fullName>
    </recommendedName>
</protein>
<accession>A0A2S0NCW2</accession>
<evidence type="ECO:0000259" key="2">
    <source>
        <dbReference type="Pfam" id="PF11412"/>
    </source>
</evidence>
<dbReference type="Proteomes" id="UP000237889">
    <property type="component" value="Chromosome"/>
</dbReference>
<proteinExistence type="predicted"/>
<dbReference type="InterPro" id="IPR028250">
    <property type="entry name" value="DsbDN"/>
</dbReference>
<gene>
    <name evidence="3" type="ORF">C6569_12080</name>
</gene>
<organism evidence="3 4">
    <name type="scientific">Phreatobacter cathodiphilus</name>
    <dbReference type="NCBI Taxonomy" id="1868589"/>
    <lineage>
        <taxon>Bacteria</taxon>
        <taxon>Pseudomonadati</taxon>
        <taxon>Pseudomonadota</taxon>
        <taxon>Alphaproteobacteria</taxon>
        <taxon>Hyphomicrobiales</taxon>
        <taxon>Phreatobacteraceae</taxon>
        <taxon>Phreatobacter</taxon>
    </lineage>
</organism>
<keyword evidence="1" id="KW-0732">Signal</keyword>
<evidence type="ECO:0000256" key="1">
    <source>
        <dbReference type="SAM" id="SignalP"/>
    </source>
</evidence>
<dbReference type="KEGG" id="phr:C6569_12080"/>
<dbReference type="AlphaFoldDB" id="A0A2S0NCW2"/>
<reference evidence="3 4" key="1">
    <citation type="submission" date="2018-03" db="EMBL/GenBank/DDBJ databases">
        <title>Genome sequencing of Phreatobacter sp.</title>
        <authorList>
            <person name="Kim S.-J."/>
            <person name="Heo J."/>
            <person name="Kwon S.-W."/>
        </authorList>
    </citation>
    <scope>NUCLEOTIDE SEQUENCE [LARGE SCALE GENOMIC DNA]</scope>
    <source>
        <strain evidence="3 4">S-12</strain>
    </source>
</reference>
<dbReference type="OrthoDB" id="9811036at2"/>
<name>A0A2S0NCW2_9HYPH</name>
<feature type="domain" description="Thiol:disulfide interchange protein DsbD N-terminal" evidence="2">
    <location>
        <begin position="48"/>
        <end position="152"/>
    </location>
</feature>
<feature type="chain" id="PRO_5015535156" description="Thiol:disulfide interchange protein DsbD N-terminal domain-containing protein" evidence="1">
    <location>
        <begin position="26"/>
        <end position="276"/>
    </location>
</feature>
<feature type="signal peptide" evidence="1">
    <location>
        <begin position="1"/>
        <end position="25"/>
    </location>
</feature>
<dbReference type="RefSeq" id="WP_106749084.1">
    <property type="nucleotide sequence ID" value="NZ_CP027668.1"/>
</dbReference>
<evidence type="ECO:0000313" key="4">
    <source>
        <dbReference type="Proteomes" id="UP000237889"/>
    </source>
</evidence>
<keyword evidence="4" id="KW-1185">Reference proteome</keyword>
<dbReference type="EMBL" id="CP027668">
    <property type="protein sequence ID" value="AVO45743.1"/>
    <property type="molecule type" value="Genomic_DNA"/>
</dbReference>
<evidence type="ECO:0000313" key="3">
    <source>
        <dbReference type="EMBL" id="AVO45743.1"/>
    </source>
</evidence>
<sequence>MERMLDRRALVSALALAAAVRPAAASPSASPWSRDSKSAVRLVRGGFDGKVHRAGVEITLDPGTKTYWRTPGDSGVPPAFDWSGSDNVADVALAWPAPMRFPDGNGFSIGYKSAVVFPLRVTPREAARPVRLALKLDYAVCDQICIPAKAEARLALPPGPAEPAMAAKLAEFEARVPRPGAEGLSLAVERVERGGDHPVVVLRAGVDAAAAADLFVEGPDSRWVLPLPEPVDTAGPERRFRLVMDGAPRGTEPLGQELTFTLVSGARALETRLTPR</sequence>